<dbReference type="InterPro" id="IPR012826">
    <property type="entry name" value="FliN"/>
</dbReference>
<organism evidence="9 10">
    <name type="scientific">Leptospirillum ferrodiazotrophum</name>
    <dbReference type="NCBI Taxonomy" id="412449"/>
    <lineage>
        <taxon>Bacteria</taxon>
        <taxon>Pseudomonadati</taxon>
        <taxon>Nitrospirota</taxon>
        <taxon>Nitrospiria</taxon>
        <taxon>Nitrospirales</taxon>
        <taxon>Nitrospiraceae</taxon>
        <taxon>Leptospirillum</taxon>
    </lineage>
</organism>
<feature type="domain" description="Flagellar motor switch protein FliN-like C-terminal" evidence="8">
    <location>
        <begin position="47"/>
        <end position="116"/>
    </location>
</feature>
<dbReference type="PANTHER" id="PTHR43484">
    <property type="match status" value="1"/>
</dbReference>
<dbReference type="GO" id="GO:0071973">
    <property type="term" value="P:bacterial-type flagellum-dependent cell motility"/>
    <property type="evidence" value="ECO:0007669"/>
    <property type="project" value="InterPro"/>
</dbReference>
<evidence type="ECO:0000256" key="4">
    <source>
        <dbReference type="ARBA" id="ARBA00022475"/>
    </source>
</evidence>
<dbReference type="Gene3D" id="2.30.330.10">
    <property type="entry name" value="SpoA-like"/>
    <property type="match status" value="1"/>
</dbReference>
<keyword evidence="10" id="KW-1185">Reference proteome</keyword>
<reference evidence="9 10" key="1">
    <citation type="journal article" date="2009" name="Appl. Environ. Microbiol.">
        <title>Community genomic and proteomic analyses of chemoautotrophic iron-oxidizing "Leptospirillum rubarum" (Group II) and "Leptospirillum ferrodiazotrophum" (Group III) bacteria in acid mine drainage biofilms.</title>
        <authorList>
            <person name="Goltsman D.S."/>
            <person name="Denef V.J."/>
            <person name="Singer S.W."/>
            <person name="VerBerkmoes N.C."/>
            <person name="Lefsrud M."/>
            <person name="Mueller R.S."/>
            <person name="Dick G.J."/>
            <person name="Sun C.L."/>
            <person name="Wheeler K.E."/>
            <person name="Zemla A."/>
            <person name="Baker B.J."/>
            <person name="Hauser L."/>
            <person name="Land M."/>
            <person name="Shah M.B."/>
            <person name="Thelen M.P."/>
            <person name="Hettich R.L."/>
            <person name="Banfield J.F."/>
        </authorList>
    </citation>
    <scope>NUCLEOTIDE SEQUENCE [LARGE SCALE GENOMIC DNA]</scope>
</reference>
<dbReference type="GO" id="GO:0009425">
    <property type="term" value="C:bacterial-type flagellum basal body"/>
    <property type="evidence" value="ECO:0007669"/>
    <property type="project" value="InterPro"/>
</dbReference>
<evidence type="ECO:0000256" key="3">
    <source>
        <dbReference type="ARBA" id="ARBA00021897"/>
    </source>
</evidence>
<dbReference type="GO" id="GO:0005886">
    <property type="term" value="C:plasma membrane"/>
    <property type="evidence" value="ECO:0007669"/>
    <property type="project" value="UniProtKB-SubCell"/>
</dbReference>
<dbReference type="InterPro" id="IPR036429">
    <property type="entry name" value="SpoA-like_sf"/>
</dbReference>
<dbReference type="GO" id="GO:0006935">
    <property type="term" value="P:chemotaxis"/>
    <property type="evidence" value="ECO:0007669"/>
    <property type="project" value="UniProtKB-KW"/>
</dbReference>
<keyword evidence="7" id="KW-0472">Membrane</keyword>
<dbReference type="InterPro" id="IPR051469">
    <property type="entry name" value="FliN/MopA/SpaO"/>
</dbReference>
<evidence type="ECO:0000256" key="6">
    <source>
        <dbReference type="ARBA" id="ARBA00022779"/>
    </source>
</evidence>
<dbReference type="GO" id="GO:0003774">
    <property type="term" value="F:cytoskeletal motor activity"/>
    <property type="evidence" value="ECO:0007669"/>
    <property type="project" value="InterPro"/>
</dbReference>
<dbReference type="PANTHER" id="PTHR43484:SF1">
    <property type="entry name" value="FLAGELLAR MOTOR SWITCH PROTEIN FLIN"/>
    <property type="match status" value="1"/>
</dbReference>
<sequence length="125" mass="13753">MADEPLDEEALARAWEEDLAKGAAEEEKAPEPALPRTHEAPLSLDYLLDVPLTISVRVGESRMLIKDLLQLGQGSVVELDKLAGEPMEVLINDQLVARGDVVLVNDKYGIRLTDIVSPIDRVKKL</sequence>
<evidence type="ECO:0000259" key="8">
    <source>
        <dbReference type="Pfam" id="PF01052"/>
    </source>
</evidence>
<evidence type="ECO:0000313" key="10">
    <source>
        <dbReference type="Proteomes" id="UP000009374"/>
    </source>
</evidence>
<comment type="subcellular location">
    <subcellularLocation>
        <location evidence="1">Cell membrane</location>
        <topology evidence="1">Peripheral membrane protein</topology>
        <orientation evidence="1">Cytoplasmic side</orientation>
    </subcellularLocation>
</comment>
<evidence type="ECO:0000256" key="2">
    <source>
        <dbReference type="ARBA" id="ARBA00009226"/>
    </source>
</evidence>
<gene>
    <name evidence="9" type="ORF">UBAL3_80630058</name>
</gene>
<keyword evidence="9" id="KW-0969">Cilium</keyword>
<keyword evidence="9" id="KW-0282">Flagellum</keyword>
<dbReference type="Proteomes" id="UP000009374">
    <property type="component" value="Unassembled WGS sequence"/>
</dbReference>
<evidence type="ECO:0000256" key="5">
    <source>
        <dbReference type="ARBA" id="ARBA00022500"/>
    </source>
</evidence>
<dbReference type="NCBIfam" id="TIGR02480">
    <property type="entry name" value="fliN"/>
    <property type="match status" value="1"/>
</dbReference>
<keyword evidence="9" id="KW-0966">Cell projection</keyword>
<dbReference type="EMBL" id="GG693870">
    <property type="protein sequence ID" value="EES53001.1"/>
    <property type="molecule type" value="Genomic_DNA"/>
</dbReference>
<comment type="similarity">
    <text evidence="2">Belongs to the FliN/MopA/SpaO family.</text>
</comment>
<dbReference type="Pfam" id="PF01052">
    <property type="entry name" value="FliMN_C"/>
    <property type="match status" value="1"/>
</dbReference>
<dbReference type="SUPFAM" id="SSF101801">
    <property type="entry name" value="Surface presentation of antigens (SPOA)"/>
    <property type="match status" value="1"/>
</dbReference>
<keyword evidence="5" id="KW-0145">Chemotaxis</keyword>
<dbReference type="AlphaFoldDB" id="C6HWM5"/>
<dbReference type="PRINTS" id="PR00956">
    <property type="entry name" value="FLGMOTORFLIN"/>
</dbReference>
<accession>C6HWM5</accession>
<keyword evidence="6" id="KW-0283">Flagellar rotation</keyword>
<evidence type="ECO:0000313" key="9">
    <source>
        <dbReference type="EMBL" id="EES53001.1"/>
    </source>
</evidence>
<proteinExistence type="inferred from homology"/>
<evidence type="ECO:0000256" key="1">
    <source>
        <dbReference type="ARBA" id="ARBA00004413"/>
    </source>
</evidence>
<protein>
    <recommendedName>
        <fullName evidence="3">Flagellar motor switch protein FliN</fullName>
    </recommendedName>
</protein>
<dbReference type="InterPro" id="IPR001543">
    <property type="entry name" value="FliN-like_C"/>
</dbReference>
<keyword evidence="4" id="KW-1003">Cell membrane</keyword>
<evidence type="ECO:0000256" key="7">
    <source>
        <dbReference type="ARBA" id="ARBA00023136"/>
    </source>
</evidence>
<name>C6HWM5_9BACT</name>
<dbReference type="InterPro" id="IPR001172">
    <property type="entry name" value="FliN_T3SS_HrcQb"/>
</dbReference>